<keyword evidence="8" id="KW-1185">Reference proteome</keyword>
<feature type="domain" description="Cation-transporting P-type ATPase C-terminal" evidence="6">
    <location>
        <begin position="110"/>
        <end position="281"/>
    </location>
</feature>
<dbReference type="PRINTS" id="PR00120">
    <property type="entry name" value="HATPASE"/>
</dbReference>
<evidence type="ECO:0000313" key="8">
    <source>
        <dbReference type="Proteomes" id="UP001164653"/>
    </source>
</evidence>
<name>A0A9E8NDJ6_9BACT</name>
<protein>
    <submittedName>
        <fullName evidence="7">Cation-translocating P-type ATPase</fullName>
    </submittedName>
</protein>
<feature type="transmembrane region" description="Helical" evidence="5">
    <location>
        <begin position="192"/>
        <end position="209"/>
    </location>
</feature>
<keyword evidence="4 5" id="KW-0472">Membrane</keyword>
<comment type="subcellular location">
    <subcellularLocation>
        <location evidence="1">Membrane</location>
    </subcellularLocation>
</comment>
<evidence type="ECO:0000256" key="5">
    <source>
        <dbReference type="SAM" id="Phobius"/>
    </source>
</evidence>
<dbReference type="PANTHER" id="PTHR43294:SF20">
    <property type="entry name" value="P-TYPE ATPASE"/>
    <property type="match status" value="1"/>
</dbReference>
<keyword evidence="3 5" id="KW-1133">Transmembrane helix</keyword>
<dbReference type="GO" id="GO:0005391">
    <property type="term" value="F:P-type sodium:potassium-exchanging transporter activity"/>
    <property type="evidence" value="ECO:0007669"/>
    <property type="project" value="TreeGrafter"/>
</dbReference>
<dbReference type="KEGG" id="dpf:ON006_05090"/>
<dbReference type="GO" id="GO:0005886">
    <property type="term" value="C:plasma membrane"/>
    <property type="evidence" value="ECO:0007669"/>
    <property type="project" value="TreeGrafter"/>
</dbReference>
<dbReference type="InterPro" id="IPR006068">
    <property type="entry name" value="ATPase_P-typ_cation-transptr_C"/>
</dbReference>
<dbReference type="InterPro" id="IPR023298">
    <property type="entry name" value="ATPase_P-typ_TM_dom_sf"/>
</dbReference>
<evidence type="ECO:0000256" key="4">
    <source>
        <dbReference type="ARBA" id="ARBA00023136"/>
    </source>
</evidence>
<dbReference type="InterPro" id="IPR036412">
    <property type="entry name" value="HAD-like_sf"/>
</dbReference>
<sequence length="285" mass="31608">MFPEAKLRVINALKANGQIVAMIGDGVNDGPALKAAHIGIAMGKKGSEIAKQASALILQNDDLSGMVDAIAAGRRIYTNLKKAIRYIISIHIPIILTLFVPLLLGWKYAQIFTPIHVIFFELIMGPTCSIVYENEPSDKDVLSQAPRPFTSSLFSANELLLSFVQGLVITAGLFGVYWYGLNIGCSEAMTRSLVFISLISANFFLTLANRSFEKSLLTTLKYKNDLIGWVLTISISLCVVILFTPTLRALFKLDAVNIEQALLCILIGFISVSWFEIYKYWKRLY</sequence>
<dbReference type="NCBIfam" id="TIGR01494">
    <property type="entry name" value="ATPase_P-type"/>
    <property type="match status" value="1"/>
</dbReference>
<feature type="transmembrane region" description="Helical" evidence="5">
    <location>
        <begin position="83"/>
        <end position="104"/>
    </location>
</feature>
<dbReference type="InterPro" id="IPR001757">
    <property type="entry name" value="P_typ_ATPase"/>
</dbReference>
<evidence type="ECO:0000256" key="3">
    <source>
        <dbReference type="ARBA" id="ARBA00022989"/>
    </source>
</evidence>
<dbReference type="Gene3D" id="3.40.50.1000">
    <property type="entry name" value="HAD superfamily/HAD-like"/>
    <property type="match status" value="1"/>
</dbReference>
<dbReference type="Proteomes" id="UP001164653">
    <property type="component" value="Chromosome"/>
</dbReference>
<proteinExistence type="predicted"/>
<dbReference type="GO" id="GO:0036376">
    <property type="term" value="P:sodium ion export across plasma membrane"/>
    <property type="evidence" value="ECO:0007669"/>
    <property type="project" value="TreeGrafter"/>
</dbReference>
<dbReference type="GO" id="GO:0005524">
    <property type="term" value="F:ATP binding"/>
    <property type="evidence" value="ECO:0007669"/>
    <property type="project" value="InterPro"/>
</dbReference>
<dbReference type="GO" id="GO:1902600">
    <property type="term" value="P:proton transmembrane transport"/>
    <property type="evidence" value="ECO:0007669"/>
    <property type="project" value="TreeGrafter"/>
</dbReference>
<organism evidence="7 8">
    <name type="scientific">Dyadobacter pollutisoli</name>
    <dbReference type="NCBI Taxonomy" id="2910158"/>
    <lineage>
        <taxon>Bacteria</taxon>
        <taxon>Pseudomonadati</taxon>
        <taxon>Bacteroidota</taxon>
        <taxon>Cytophagia</taxon>
        <taxon>Cytophagales</taxon>
        <taxon>Spirosomataceae</taxon>
        <taxon>Dyadobacter</taxon>
    </lineage>
</organism>
<dbReference type="SUPFAM" id="SSF81665">
    <property type="entry name" value="Calcium ATPase, transmembrane domain M"/>
    <property type="match status" value="1"/>
</dbReference>
<dbReference type="GO" id="GO:0006883">
    <property type="term" value="P:intracellular sodium ion homeostasis"/>
    <property type="evidence" value="ECO:0007669"/>
    <property type="project" value="TreeGrafter"/>
</dbReference>
<dbReference type="SUPFAM" id="SSF56784">
    <property type="entry name" value="HAD-like"/>
    <property type="match status" value="1"/>
</dbReference>
<gene>
    <name evidence="7" type="ORF">ON006_05090</name>
</gene>
<accession>A0A9E8NDJ6</accession>
<dbReference type="EMBL" id="CP112998">
    <property type="protein sequence ID" value="WAC13333.1"/>
    <property type="molecule type" value="Genomic_DNA"/>
</dbReference>
<evidence type="ECO:0000259" key="6">
    <source>
        <dbReference type="Pfam" id="PF00689"/>
    </source>
</evidence>
<dbReference type="PANTHER" id="PTHR43294">
    <property type="entry name" value="SODIUM/POTASSIUM-TRANSPORTING ATPASE SUBUNIT ALPHA"/>
    <property type="match status" value="1"/>
</dbReference>
<keyword evidence="2 5" id="KW-0812">Transmembrane</keyword>
<dbReference type="InterPro" id="IPR050510">
    <property type="entry name" value="Cation_transp_ATPase_P-type"/>
</dbReference>
<evidence type="ECO:0000256" key="1">
    <source>
        <dbReference type="ARBA" id="ARBA00004370"/>
    </source>
</evidence>
<dbReference type="GO" id="GO:0016887">
    <property type="term" value="F:ATP hydrolysis activity"/>
    <property type="evidence" value="ECO:0007669"/>
    <property type="project" value="InterPro"/>
</dbReference>
<feature type="transmembrane region" description="Helical" evidence="5">
    <location>
        <begin position="159"/>
        <end position="180"/>
    </location>
</feature>
<feature type="transmembrane region" description="Helical" evidence="5">
    <location>
        <begin position="229"/>
        <end position="250"/>
    </location>
</feature>
<dbReference type="GO" id="GO:0030007">
    <property type="term" value="P:intracellular potassium ion homeostasis"/>
    <property type="evidence" value="ECO:0007669"/>
    <property type="project" value="TreeGrafter"/>
</dbReference>
<evidence type="ECO:0000313" key="7">
    <source>
        <dbReference type="EMBL" id="WAC13333.1"/>
    </source>
</evidence>
<dbReference type="Pfam" id="PF08282">
    <property type="entry name" value="Hydrolase_3"/>
    <property type="match status" value="1"/>
</dbReference>
<evidence type="ECO:0000256" key="2">
    <source>
        <dbReference type="ARBA" id="ARBA00022692"/>
    </source>
</evidence>
<feature type="transmembrane region" description="Helical" evidence="5">
    <location>
        <begin position="262"/>
        <end position="281"/>
    </location>
</feature>
<dbReference type="RefSeq" id="WP_244819554.1">
    <property type="nucleotide sequence ID" value="NZ_CP112998.1"/>
</dbReference>
<dbReference type="AlphaFoldDB" id="A0A9E8NDJ6"/>
<reference evidence="7" key="1">
    <citation type="submission" date="2022-11" db="EMBL/GenBank/DDBJ databases">
        <title>Dyadobacter pollutisoli sp. nov., isolated from plastic dumped soil.</title>
        <authorList>
            <person name="Kim J.M."/>
            <person name="Kim K.R."/>
            <person name="Lee J.K."/>
            <person name="Hao L."/>
            <person name="Jeon C.O."/>
        </authorList>
    </citation>
    <scope>NUCLEOTIDE SEQUENCE</scope>
    <source>
        <strain evidence="7">U1</strain>
    </source>
</reference>
<dbReference type="InterPro" id="IPR023214">
    <property type="entry name" value="HAD_sf"/>
</dbReference>
<dbReference type="Gene3D" id="1.20.1110.10">
    <property type="entry name" value="Calcium-transporting ATPase, transmembrane domain"/>
    <property type="match status" value="2"/>
</dbReference>
<dbReference type="Pfam" id="PF00689">
    <property type="entry name" value="Cation_ATPase_C"/>
    <property type="match status" value="1"/>
</dbReference>
<dbReference type="GO" id="GO:1990573">
    <property type="term" value="P:potassium ion import across plasma membrane"/>
    <property type="evidence" value="ECO:0007669"/>
    <property type="project" value="TreeGrafter"/>
</dbReference>
<dbReference type="PRINTS" id="PR00119">
    <property type="entry name" value="CATATPASE"/>
</dbReference>